<dbReference type="Proteomes" id="UP000192050">
    <property type="component" value="Chromosome"/>
</dbReference>
<protein>
    <submittedName>
        <fullName evidence="1">Uncharacterized protein</fullName>
    </submittedName>
</protein>
<accession>A0A1V0N4A2</accession>
<gene>
    <name evidence="1" type="ORF">FAD_1053</name>
</gene>
<organism evidence="1 2">
    <name type="scientific">Ferroplasma acidiphilum</name>
    <dbReference type="NCBI Taxonomy" id="74969"/>
    <lineage>
        <taxon>Archaea</taxon>
        <taxon>Methanobacteriati</taxon>
        <taxon>Thermoplasmatota</taxon>
        <taxon>Thermoplasmata</taxon>
        <taxon>Thermoplasmatales</taxon>
        <taxon>Ferroplasmaceae</taxon>
        <taxon>Ferroplasma</taxon>
    </lineage>
</organism>
<reference evidence="1 2" key="1">
    <citation type="submission" date="2011-10" db="EMBL/GenBank/DDBJ databases">
        <title>Metabolic and evolutionary patterns in the extreme acidophile Ferroplasma acidiphilum.</title>
        <authorList>
            <person name="Golyshina O.V."/>
            <person name="Kozyavkin S.A."/>
            <person name="Tatusov R.L."/>
            <person name="Slesarev A.I."/>
            <person name="Golyshin P.N."/>
        </authorList>
    </citation>
    <scope>NUCLEOTIDE SEQUENCE [LARGE SCALE GENOMIC DNA]</scope>
    <source>
        <strain evidence="2">Y</strain>
    </source>
</reference>
<proteinExistence type="predicted"/>
<evidence type="ECO:0000313" key="2">
    <source>
        <dbReference type="Proteomes" id="UP000192050"/>
    </source>
</evidence>
<name>A0A1V0N4A2_9ARCH</name>
<dbReference type="AlphaFoldDB" id="A0A1V0N4A2"/>
<dbReference type="EMBL" id="CP015363">
    <property type="protein sequence ID" value="ARD84934.1"/>
    <property type="molecule type" value="Genomic_DNA"/>
</dbReference>
<dbReference type="GeneID" id="31676552"/>
<dbReference type="KEGG" id="fai:FAD_1053"/>
<evidence type="ECO:0000313" key="1">
    <source>
        <dbReference type="EMBL" id="ARD84934.1"/>
    </source>
</evidence>
<dbReference type="GeneID" id="16024273"/>
<sequence length="153" mass="18273">MDQLLENVKIKMKNSNYLSSIKEKLLDYSEIIKKLYQFSLYKSYEDININYYGYKLYIDFDFKPDVQIKFVQHIHTNNSADVFFEFMKYEDVKLERKAKNAVAADELINRQFNNVKSSTLVFNLTINEVDIIIISDKQYETVLEKDCDFQIEN</sequence>
<dbReference type="RefSeq" id="WP_009886146.1">
    <property type="nucleotide sequence ID" value="NZ_CP015363.1"/>
</dbReference>
<keyword evidence="2" id="KW-1185">Reference proteome</keyword>